<reference evidence="1 2" key="1">
    <citation type="submission" date="2016-07" db="EMBL/GenBank/DDBJ databases">
        <title>Pervasive Adenine N6-methylation of Active Genes in Fungi.</title>
        <authorList>
            <consortium name="DOE Joint Genome Institute"/>
            <person name="Mondo S.J."/>
            <person name="Dannebaum R.O."/>
            <person name="Kuo R.C."/>
            <person name="Labutti K."/>
            <person name="Haridas S."/>
            <person name="Kuo A."/>
            <person name="Salamov A."/>
            <person name="Ahrendt S.R."/>
            <person name="Lipzen A."/>
            <person name="Sullivan W."/>
            <person name="Andreopoulos W.B."/>
            <person name="Clum A."/>
            <person name="Lindquist E."/>
            <person name="Daum C."/>
            <person name="Ramamoorthy G.K."/>
            <person name="Gryganskyi A."/>
            <person name="Culley D."/>
            <person name="Magnuson J.K."/>
            <person name="James T.Y."/>
            <person name="O'Malley M.A."/>
            <person name="Stajich J.E."/>
            <person name="Spatafora J.W."/>
            <person name="Visel A."/>
            <person name="Grigoriev I.V."/>
        </authorList>
    </citation>
    <scope>NUCLEOTIDE SEQUENCE [LARGE SCALE GENOMIC DNA]</scope>
    <source>
        <strain evidence="1 2">NRRL 2496</strain>
    </source>
</reference>
<keyword evidence="2" id="KW-1185">Reference proteome</keyword>
<comment type="caution">
    <text evidence="1">The sequence shown here is derived from an EMBL/GenBank/DDBJ whole genome shotgun (WGS) entry which is preliminary data.</text>
</comment>
<dbReference type="EMBL" id="MCGN01000010">
    <property type="protein sequence ID" value="ORY91989.1"/>
    <property type="molecule type" value="Genomic_DNA"/>
</dbReference>
<sequence length="179" mass="21084">MEHHSATDTWRRHGDYYVLVDDDINLILDSVTDTPPPPYSPPHVQEPSIIPDAARRTIHAKPTFWSPRQPNSNLMLRDKQWWRHANVGSLRRRSGGNAFSDTIRSHRRKLHFPSHRTQPYPEIVEIPTQHNSVNRDDDLQILAADNQEEQEQQEECDLDTDTYTERYRRRKQHDSCAIM</sequence>
<accession>A0A1X2H2L5</accession>
<proteinExistence type="predicted"/>
<protein>
    <submittedName>
        <fullName evidence="1">Uncharacterized protein</fullName>
    </submittedName>
</protein>
<dbReference type="AlphaFoldDB" id="A0A1X2H2L5"/>
<name>A0A1X2H2L5_SYNRA</name>
<dbReference type="InParanoid" id="A0A1X2H2L5"/>
<evidence type="ECO:0000313" key="1">
    <source>
        <dbReference type="EMBL" id="ORY91989.1"/>
    </source>
</evidence>
<organism evidence="1 2">
    <name type="scientific">Syncephalastrum racemosum</name>
    <name type="common">Filamentous fungus</name>
    <dbReference type="NCBI Taxonomy" id="13706"/>
    <lineage>
        <taxon>Eukaryota</taxon>
        <taxon>Fungi</taxon>
        <taxon>Fungi incertae sedis</taxon>
        <taxon>Mucoromycota</taxon>
        <taxon>Mucoromycotina</taxon>
        <taxon>Mucoromycetes</taxon>
        <taxon>Mucorales</taxon>
        <taxon>Syncephalastraceae</taxon>
        <taxon>Syncephalastrum</taxon>
    </lineage>
</organism>
<dbReference type="Proteomes" id="UP000242180">
    <property type="component" value="Unassembled WGS sequence"/>
</dbReference>
<evidence type="ECO:0000313" key="2">
    <source>
        <dbReference type="Proteomes" id="UP000242180"/>
    </source>
</evidence>
<gene>
    <name evidence="1" type="ORF">BCR43DRAFT_497605</name>
</gene>